<sequence length="71" mass="7824">MPYSLRHLPAPAATAEPGASILLQLSDVLGAQLRQLALITRDRDDPLQARELVSELYRANLRLQSAVLRCS</sequence>
<dbReference type="AlphaFoldDB" id="H8L1P8"/>
<name>H8L1P8_FRAAD</name>
<protein>
    <submittedName>
        <fullName evidence="1">Uncharacterized protein</fullName>
    </submittedName>
</protein>
<dbReference type="EMBL" id="CP003350">
    <property type="protein sequence ID" value="AFC85408.1"/>
    <property type="molecule type" value="Genomic_DNA"/>
</dbReference>
<evidence type="ECO:0000313" key="1">
    <source>
        <dbReference type="EMBL" id="AFC85408.1"/>
    </source>
</evidence>
<dbReference type="HOGENOM" id="CLU_2734150_0_0_6"/>
<proteinExistence type="predicted"/>
<dbReference type="KEGG" id="fau:Fraau_0939"/>
<accession>H8L1P8</accession>
<keyword evidence="2" id="KW-1185">Reference proteome</keyword>
<evidence type="ECO:0000313" key="2">
    <source>
        <dbReference type="Proteomes" id="UP000005234"/>
    </source>
</evidence>
<dbReference type="Proteomes" id="UP000005234">
    <property type="component" value="Chromosome"/>
</dbReference>
<reference evidence="1" key="1">
    <citation type="submission" date="2012-02" db="EMBL/GenBank/DDBJ databases">
        <title>The complete genome of Frateuria aurantia DSM 6220.</title>
        <authorList>
            <consortium name="US DOE Joint Genome Institute (JGI-PGF)"/>
            <person name="Lucas S."/>
            <person name="Copeland A."/>
            <person name="Lapidus A."/>
            <person name="Glavina del Rio T."/>
            <person name="Dalin E."/>
            <person name="Tice H."/>
            <person name="Bruce D."/>
            <person name="Goodwin L."/>
            <person name="Pitluck S."/>
            <person name="Peters L."/>
            <person name="Ovchinnikova G."/>
            <person name="Teshima H."/>
            <person name="Kyrpides N."/>
            <person name="Mavromatis K."/>
            <person name="Ivanova N."/>
            <person name="Brettin T."/>
            <person name="Detter J.C."/>
            <person name="Han C."/>
            <person name="Larimer F."/>
            <person name="Land M."/>
            <person name="Hauser L."/>
            <person name="Markowitz V."/>
            <person name="Cheng J.-F."/>
            <person name="Hugenholtz P."/>
            <person name="Woyke T."/>
            <person name="Wu D."/>
            <person name="Brambilla E."/>
            <person name="Klenk H.-P."/>
            <person name="Eisen J.A."/>
        </authorList>
    </citation>
    <scope>NUCLEOTIDE SEQUENCE</scope>
    <source>
        <strain evidence="1">DSM 6220</strain>
    </source>
</reference>
<organism evidence="1 2">
    <name type="scientific">Frateuria aurantia (strain ATCC 33424 / DSM 6220 / KCTC 2777 / LMG 1558 / NBRC 3245 / NCIMB 13370)</name>
    <name type="common">Acetobacter aurantius</name>
    <dbReference type="NCBI Taxonomy" id="767434"/>
    <lineage>
        <taxon>Bacteria</taxon>
        <taxon>Pseudomonadati</taxon>
        <taxon>Pseudomonadota</taxon>
        <taxon>Gammaproteobacteria</taxon>
        <taxon>Lysobacterales</taxon>
        <taxon>Rhodanobacteraceae</taxon>
        <taxon>Frateuria</taxon>
    </lineage>
</organism>
<gene>
    <name evidence="1" type="ordered locus">Fraau_0939</name>
</gene>
<dbReference type="RefSeq" id="WP_014402414.1">
    <property type="nucleotide sequence ID" value="NC_017033.1"/>
</dbReference>